<evidence type="ECO:0000313" key="1">
    <source>
        <dbReference type="EMBL" id="PWN53961.1"/>
    </source>
</evidence>
<name>A0ACD0P7E6_9BASI</name>
<protein>
    <submittedName>
        <fullName evidence="1">Uncharacterized protein</fullName>
    </submittedName>
</protein>
<keyword evidence="2" id="KW-1185">Reference proteome</keyword>
<evidence type="ECO:0000313" key="2">
    <source>
        <dbReference type="Proteomes" id="UP000245626"/>
    </source>
</evidence>
<dbReference type="Proteomes" id="UP000245626">
    <property type="component" value="Unassembled WGS sequence"/>
</dbReference>
<gene>
    <name evidence="1" type="ORF">IE53DRAFT_383488</name>
</gene>
<sequence>MSREAAIAWQEKLQQAQDVTAKAAKQELSKAYSQAFASYVRAGELYLWLVRNIEDRKGGIGLASSSTSSLTNSTDAEIKERLRKAAAKVLGRAEKIKELKSDVKPVERQMLSQEEQSFALSTSSTINGLTFPLWIEPRSDEFDSDDVFCDQDPQPALTPAQIAASATFKRSKGLRKETLSDETSSDQEIAMYEHDVGGFGRQLLGNDIVQDIVTDCSFVTALEVAAEHDRRWGTKLATSALYPKAADGSIRKSKNGKYVVRLIMNGAARRVTIDDSLPCYPDGRLMCATSRKDQQTWPALLEKAYLKVMGGYDFLGSNSSIDLHALTGWVPEHIFMRHAGFQREKMWRRICDAWKKGHCMITAGTGKFEDDERSWKGLVPSHDYAVLELREVGSLRYVLLMNPWSRALVERPEIALRHPPSSWTQEMRESLSEGSDASKGNFWVTWDDLCSYFDSIYLNWSPDLFSHSLSAHSIWKGTEEGQSFHGKSVGQNPQFRLKIENRGSSQELTEVWLLLVRHLKDKTKETHYMALHVFEHEEQRRIYQPRSGVKLGTYVDGTHNLIRLTASSEDASYTVVVSRHGPNKDVGYTLSAYSSCQLTLHELPRAHPYRERVTGAWSGRSAGGNITYPTFMHNPQFKINIPPPSAAPAANLNASTILLLLESSKELPVQVSLVWSGGERISTCVEGDVVVTSGMYNHGLAVCERSGLKAGTYTLVLSTFEPNQEGPFSISVECSSPFKMSPIPQEGAGMYHRTLRDRWVLGETAGGSPSNGRFASNPTFILKVTNPSLFQIRLLPSARTCGGNRPYANLAIFEASPSASTQVSQPPARMGLGREVASSGAYADHVCGVAIEGARLLPGTYLMIASTFAPDVEGDFVIEAYSDRPIDVTRP</sequence>
<organism evidence="1 2">
    <name type="scientific">Violaceomyces palustris</name>
    <dbReference type="NCBI Taxonomy" id="1673888"/>
    <lineage>
        <taxon>Eukaryota</taxon>
        <taxon>Fungi</taxon>
        <taxon>Dikarya</taxon>
        <taxon>Basidiomycota</taxon>
        <taxon>Ustilaginomycotina</taxon>
        <taxon>Ustilaginomycetes</taxon>
        <taxon>Violaceomycetales</taxon>
        <taxon>Violaceomycetaceae</taxon>
        <taxon>Violaceomyces</taxon>
    </lineage>
</organism>
<accession>A0ACD0P7E6</accession>
<proteinExistence type="predicted"/>
<dbReference type="EMBL" id="KZ819702">
    <property type="protein sequence ID" value="PWN53961.1"/>
    <property type="molecule type" value="Genomic_DNA"/>
</dbReference>
<reference evidence="1 2" key="1">
    <citation type="journal article" date="2018" name="Mol. Biol. Evol.">
        <title>Broad Genomic Sampling Reveals a Smut Pathogenic Ancestry of the Fungal Clade Ustilaginomycotina.</title>
        <authorList>
            <person name="Kijpornyongpan T."/>
            <person name="Mondo S.J."/>
            <person name="Barry K."/>
            <person name="Sandor L."/>
            <person name="Lee J."/>
            <person name="Lipzen A."/>
            <person name="Pangilinan J."/>
            <person name="LaButti K."/>
            <person name="Hainaut M."/>
            <person name="Henrissat B."/>
            <person name="Grigoriev I.V."/>
            <person name="Spatafora J.W."/>
            <person name="Aime M.C."/>
        </authorList>
    </citation>
    <scope>NUCLEOTIDE SEQUENCE [LARGE SCALE GENOMIC DNA]</scope>
    <source>
        <strain evidence="1 2">SA 807</strain>
    </source>
</reference>